<dbReference type="EMBL" id="CADEBD010000299">
    <property type="protein sequence ID" value="CAB3235336.1"/>
    <property type="molecule type" value="Genomic_DNA"/>
</dbReference>
<feature type="compositionally biased region" description="Basic and acidic residues" evidence="5">
    <location>
        <begin position="671"/>
        <end position="684"/>
    </location>
</feature>
<dbReference type="GO" id="GO:0061630">
    <property type="term" value="F:ubiquitin protein ligase activity"/>
    <property type="evidence" value="ECO:0007669"/>
    <property type="project" value="InterPro"/>
</dbReference>
<dbReference type="AlphaFoldDB" id="A0A8S0ZR79"/>
<feature type="compositionally biased region" description="Basic and acidic residues" evidence="5">
    <location>
        <begin position="305"/>
        <end position="339"/>
    </location>
</feature>
<feature type="compositionally biased region" description="Basic and acidic residues" evidence="5">
    <location>
        <begin position="458"/>
        <end position="469"/>
    </location>
</feature>
<evidence type="ECO:0000256" key="1">
    <source>
        <dbReference type="ARBA" id="ARBA00022723"/>
    </source>
</evidence>
<dbReference type="CDD" id="cd19677">
    <property type="entry name" value="UBR-box_UBR7"/>
    <property type="match status" value="1"/>
</dbReference>
<dbReference type="OrthoDB" id="122438at2759"/>
<proteinExistence type="predicted"/>
<feature type="compositionally biased region" description="Low complexity" evidence="5">
    <location>
        <begin position="383"/>
        <end position="395"/>
    </location>
</feature>
<comment type="caution">
    <text evidence="7">The sequence shown here is derived from an EMBL/GenBank/DDBJ whole genome shotgun (WGS) entry which is preliminary data.</text>
</comment>
<evidence type="ECO:0000256" key="4">
    <source>
        <dbReference type="PROSITE-ProRule" id="PRU00508"/>
    </source>
</evidence>
<feature type="compositionally biased region" description="Basic and acidic residues" evidence="5">
    <location>
        <begin position="284"/>
        <end position="294"/>
    </location>
</feature>
<evidence type="ECO:0000313" key="7">
    <source>
        <dbReference type="EMBL" id="CAB3235336.1"/>
    </source>
</evidence>
<feature type="domain" description="UBR-type" evidence="6">
    <location>
        <begin position="49"/>
        <end position="125"/>
    </location>
</feature>
<feature type="region of interest" description="Disordered" evidence="5">
    <location>
        <begin position="643"/>
        <end position="692"/>
    </location>
</feature>
<dbReference type="SUPFAM" id="SSF57903">
    <property type="entry name" value="FYVE/PHD zinc finger"/>
    <property type="match status" value="1"/>
</dbReference>
<evidence type="ECO:0000313" key="8">
    <source>
        <dbReference type="Proteomes" id="UP000494256"/>
    </source>
</evidence>
<dbReference type="PROSITE" id="PS51157">
    <property type="entry name" value="ZF_UBR"/>
    <property type="match status" value="1"/>
</dbReference>
<keyword evidence="2" id="KW-0863">Zinc-finger</keyword>
<feature type="compositionally biased region" description="Polar residues" evidence="5">
    <location>
        <begin position="427"/>
        <end position="436"/>
    </location>
</feature>
<evidence type="ECO:0000259" key="6">
    <source>
        <dbReference type="PROSITE" id="PS51157"/>
    </source>
</evidence>
<dbReference type="Pfam" id="PF02207">
    <property type="entry name" value="zf-UBR"/>
    <property type="match status" value="1"/>
</dbReference>
<feature type="compositionally biased region" description="Basic and acidic residues" evidence="5">
    <location>
        <begin position="244"/>
        <end position="273"/>
    </location>
</feature>
<dbReference type="Proteomes" id="UP000494256">
    <property type="component" value="Unassembled WGS sequence"/>
</dbReference>
<reference evidence="7 8" key="1">
    <citation type="submission" date="2020-04" db="EMBL/GenBank/DDBJ databases">
        <authorList>
            <person name="Wallbank WR R."/>
            <person name="Pardo Diaz C."/>
            <person name="Kozak K."/>
            <person name="Martin S."/>
            <person name="Jiggins C."/>
            <person name="Moest M."/>
            <person name="Warren A I."/>
            <person name="Byers J.R.P. K."/>
            <person name="Montejo-Kovacevich G."/>
            <person name="Yen C E."/>
        </authorList>
    </citation>
    <scope>NUCLEOTIDE SEQUENCE [LARGE SCALE GENOMIC DNA]</scope>
</reference>
<protein>
    <recommendedName>
        <fullName evidence="6">UBR-type domain-containing protein</fullName>
    </recommendedName>
</protein>
<dbReference type="InterPro" id="IPR011011">
    <property type="entry name" value="Znf_FYVE_PHD"/>
</dbReference>
<feature type="compositionally biased region" description="Basic and acidic residues" evidence="5">
    <location>
        <begin position="547"/>
        <end position="573"/>
    </location>
</feature>
<feature type="zinc finger region" description="UBR-type" evidence="4">
    <location>
        <begin position="49"/>
        <end position="125"/>
    </location>
</feature>
<feature type="compositionally biased region" description="Basic and acidic residues" evidence="5">
    <location>
        <begin position="398"/>
        <end position="414"/>
    </location>
</feature>
<feature type="region of interest" description="Disordered" evidence="5">
    <location>
        <begin position="242"/>
        <end position="616"/>
    </location>
</feature>
<dbReference type="GO" id="GO:0005737">
    <property type="term" value="C:cytoplasm"/>
    <property type="evidence" value="ECO:0007669"/>
    <property type="project" value="TreeGrafter"/>
</dbReference>
<keyword evidence="3" id="KW-0862">Zinc</keyword>
<feature type="compositionally biased region" description="Basic and acidic residues" evidence="5">
    <location>
        <begin position="367"/>
        <end position="382"/>
    </location>
</feature>
<keyword evidence="1" id="KW-0479">Metal-binding</keyword>
<dbReference type="PANTHER" id="PTHR13513">
    <property type="entry name" value="E3 UBIQUITIN-PROTEIN LIGASE UBR7"/>
    <property type="match status" value="1"/>
</dbReference>
<dbReference type="InterPro" id="IPR040204">
    <property type="entry name" value="UBR7"/>
</dbReference>
<feature type="compositionally biased region" description="Basic and acidic residues" evidence="5">
    <location>
        <begin position="646"/>
        <end position="659"/>
    </location>
</feature>
<name>A0A8S0ZR79_ARCPL</name>
<gene>
    <name evidence="7" type="ORF">APLA_LOCUS6965</name>
</gene>
<dbReference type="SMART" id="SM00396">
    <property type="entry name" value="ZnF_UBR1"/>
    <property type="match status" value="1"/>
</dbReference>
<dbReference type="CDD" id="cd15542">
    <property type="entry name" value="PHD_UBR7"/>
    <property type="match status" value="1"/>
</dbReference>
<dbReference type="InterPro" id="IPR047506">
    <property type="entry name" value="UBR7-like_UBR-box"/>
</dbReference>
<organism evidence="7 8">
    <name type="scientific">Arctia plantaginis</name>
    <name type="common">Wood tiger moth</name>
    <name type="synonym">Phalaena plantaginis</name>
    <dbReference type="NCBI Taxonomy" id="874455"/>
    <lineage>
        <taxon>Eukaryota</taxon>
        <taxon>Metazoa</taxon>
        <taxon>Ecdysozoa</taxon>
        <taxon>Arthropoda</taxon>
        <taxon>Hexapoda</taxon>
        <taxon>Insecta</taxon>
        <taxon>Pterygota</taxon>
        <taxon>Neoptera</taxon>
        <taxon>Endopterygota</taxon>
        <taxon>Lepidoptera</taxon>
        <taxon>Glossata</taxon>
        <taxon>Ditrysia</taxon>
        <taxon>Noctuoidea</taxon>
        <taxon>Erebidae</taxon>
        <taxon>Arctiinae</taxon>
        <taxon>Arctia</taxon>
    </lineage>
</organism>
<dbReference type="GO" id="GO:0008270">
    <property type="term" value="F:zinc ion binding"/>
    <property type="evidence" value="ECO:0007669"/>
    <property type="project" value="UniProtKB-KW"/>
</dbReference>
<feature type="compositionally biased region" description="Polar residues" evidence="5">
    <location>
        <begin position="591"/>
        <end position="616"/>
    </location>
</feature>
<evidence type="ECO:0000256" key="5">
    <source>
        <dbReference type="SAM" id="MobiDB-lite"/>
    </source>
</evidence>
<dbReference type="InterPro" id="IPR013083">
    <property type="entry name" value="Znf_RING/FYVE/PHD"/>
</dbReference>
<evidence type="ECO:0000256" key="3">
    <source>
        <dbReference type="ARBA" id="ARBA00022833"/>
    </source>
</evidence>
<evidence type="ECO:0000256" key="2">
    <source>
        <dbReference type="ARBA" id="ARBA00022771"/>
    </source>
</evidence>
<dbReference type="InterPro" id="IPR003126">
    <property type="entry name" value="Znf_UBR"/>
</dbReference>
<sequence length="829" mass="92105">MATEGMNITEEAEMAECDGDKVVTMMDVLQEQQDFEEDANAVLGASDDKNCTYLKGYIKRQAIYACLTCCPDVKTDPTKRAGVCLACSLTCHENHELVELYTKRNFRCDCGNPKFNSNPCQFTSNKTDLNNENIYNQNFSGLYCTCQRPYPDPEATFEDDMIQCIVCEDWLHASHLDAVVPANDQYSEMICKACMSKNDFLHDYSNLAVNVEIVDILTVNGDVAKAFTNNEDKALILNGDVDMTDEKDNNSAKNESVDKYDECTAPQEKTKTSEEEETIPTDATLKDKTDDNMHTDSNNQEPDSTETKETAQDDLIPEKGIQEENEKASDASTDNKMESTNESSETVNEQRETDEQMSNDVIADSENSDKNKTEHQLLDDIKTSTSDSLLEESSTAVECDKVEKISECLEKAEDSISADNSNDKSEGSPSEQTNVGSEAESGPESGNIKVSDASQESLAKENVDDKTDAVMDAIDALLEGNAPAKDSESKEANDELQANELTQGANDLEVCEKPTKQNNTATKDSESKETNDELQANKVTQEANDVEINKHESIESSTTDSKEKADADVEMKDGSSQNEHSNNENKETLVDSENNKSVSVDTTEITNAENKTTSKSLIDTAEKSVVTDTDKLVNSDVNEALNETDITNKVESDGSKNDEDNVSNTTGSTNENKRKLSNTEESSPKKAKLNTSKCERPKGVKKVYKGATFWPSNFRQKLCTCGECISMYKNLNVLFLTDLEDTVSYYESLGKENIDGIVSQYEKGLQALSSLDRIQQINALTEYNKMRDKLLDFLKSFKDRKEVVKEEDIKAFFAGMKPRREPDGVYFCR</sequence>
<dbReference type="Gene3D" id="3.30.40.10">
    <property type="entry name" value="Zinc/RING finger domain, C3HC4 (zinc finger)"/>
    <property type="match status" value="1"/>
</dbReference>
<dbReference type="PANTHER" id="PTHR13513:SF9">
    <property type="entry name" value="E3 UBIQUITIN-PROTEIN LIGASE UBR7-RELATED"/>
    <property type="match status" value="1"/>
</dbReference>
<accession>A0A8S0ZR79</accession>
<feature type="compositionally biased region" description="Polar residues" evidence="5">
    <location>
        <begin position="533"/>
        <end position="543"/>
    </location>
</feature>